<accession>A0A366IG33</accession>
<feature type="transmembrane region" description="Helical" evidence="1">
    <location>
        <begin position="174"/>
        <end position="196"/>
    </location>
</feature>
<gene>
    <name evidence="2" type="ORF">DFO65_11150</name>
</gene>
<comment type="caution">
    <text evidence="2">The sequence shown here is derived from an EMBL/GenBank/DDBJ whole genome shotgun (WGS) entry which is preliminary data.</text>
</comment>
<dbReference type="Proteomes" id="UP000253509">
    <property type="component" value="Unassembled WGS sequence"/>
</dbReference>
<dbReference type="RefSeq" id="WP_113905089.1">
    <property type="nucleotide sequence ID" value="NZ_QNSB01000011.1"/>
</dbReference>
<dbReference type="PIRSF" id="PIRSF037394">
    <property type="entry name" value="ABC_thiamine-permease_YkoE_prd"/>
    <property type="match status" value="1"/>
</dbReference>
<evidence type="ECO:0000313" key="3">
    <source>
        <dbReference type="Proteomes" id="UP000253509"/>
    </source>
</evidence>
<keyword evidence="1" id="KW-0812">Transmembrane</keyword>
<evidence type="ECO:0000256" key="1">
    <source>
        <dbReference type="SAM" id="Phobius"/>
    </source>
</evidence>
<dbReference type="Pfam" id="PF09819">
    <property type="entry name" value="ABC_cobalt"/>
    <property type="match status" value="1"/>
</dbReference>
<sequence>MPNNAAQTPAHHSAPSQTPAAASAVPATTRWRVVDYVVTAVLGIGVGLVFWVLALSWKFLEVAFQAFPPAIGLIAGLWVLAGPLAAVVIRKPGAALLCEVIAAVVEAVLGSHFGATVLLSGFLQGLGAELVFAACRYRRFTLGVTSLSGLVAAAFMAVSENIMYNAAWQPSFQLVYAGCALLSGLVISGIGAWFAYRAIARTGALSSFASGRRAPIPGRR</sequence>
<feature type="transmembrane region" description="Helical" evidence="1">
    <location>
        <begin position="67"/>
        <end position="88"/>
    </location>
</feature>
<evidence type="ECO:0000313" key="2">
    <source>
        <dbReference type="EMBL" id="RBP69689.1"/>
    </source>
</evidence>
<dbReference type="EMBL" id="QNSB01000011">
    <property type="protein sequence ID" value="RBP69689.1"/>
    <property type="molecule type" value="Genomic_DNA"/>
</dbReference>
<organism evidence="2 3">
    <name type="scientific">Brevibacterium celere</name>
    <dbReference type="NCBI Taxonomy" id="225845"/>
    <lineage>
        <taxon>Bacteria</taxon>
        <taxon>Bacillati</taxon>
        <taxon>Actinomycetota</taxon>
        <taxon>Actinomycetes</taxon>
        <taxon>Micrococcales</taxon>
        <taxon>Brevibacteriaceae</taxon>
        <taxon>Brevibacterium</taxon>
    </lineage>
</organism>
<name>A0A366IG33_9MICO</name>
<dbReference type="AlphaFoldDB" id="A0A366IG33"/>
<keyword evidence="3" id="KW-1185">Reference proteome</keyword>
<keyword evidence="1" id="KW-0472">Membrane</keyword>
<proteinExistence type="predicted"/>
<dbReference type="InterPro" id="IPR017195">
    <property type="entry name" value="ABC_thiamin-permease_prd"/>
</dbReference>
<feature type="transmembrane region" description="Helical" evidence="1">
    <location>
        <begin position="140"/>
        <end position="159"/>
    </location>
</feature>
<keyword evidence="1" id="KW-1133">Transmembrane helix</keyword>
<reference evidence="2 3" key="1">
    <citation type="submission" date="2018-06" db="EMBL/GenBank/DDBJ databases">
        <title>Freshwater and sediment microbial communities from various areas in North America, analyzing microbe dynamics in response to fracking.</title>
        <authorList>
            <person name="Lamendella R."/>
        </authorList>
    </citation>
    <scope>NUCLEOTIDE SEQUENCE [LARGE SCALE GENOMIC DNA]</scope>
    <source>
        <strain evidence="2 3">3b_TX</strain>
    </source>
</reference>
<protein>
    <submittedName>
        <fullName evidence="2">Energy-coupling factor transport system substrate-specific component</fullName>
    </submittedName>
</protein>
<feature type="transmembrane region" description="Helical" evidence="1">
    <location>
        <begin position="36"/>
        <end position="55"/>
    </location>
</feature>